<dbReference type="AlphaFoldDB" id="A0A2A9NIC4"/>
<evidence type="ECO:0000256" key="3">
    <source>
        <dbReference type="ARBA" id="ARBA00022525"/>
    </source>
</evidence>
<sequence>MSNLLLLCCTLNGLNDDIFSIEIPASNTVLQLIRNIKEARNIPSEHKLILWKVTSPIPADIDLLGTYNLLNESKKLSAVGKKLSSVFPESLDQENLHIVVEFPGEF</sequence>
<evidence type="ECO:0000256" key="1">
    <source>
        <dbReference type="ARBA" id="ARBA00004340"/>
    </source>
</evidence>
<dbReference type="InterPro" id="IPR045379">
    <property type="entry name" value="Crinkler_N"/>
</dbReference>
<dbReference type="Proteomes" id="UP000242287">
    <property type="component" value="Unassembled WGS sequence"/>
</dbReference>
<dbReference type="OrthoDB" id="3171351at2759"/>
<evidence type="ECO:0000313" key="6">
    <source>
        <dbReference type="Proteomes" id="UP000242287"/>
    </source>
</evidence>
<dbReference type="GO" id="GO:0043657">
    <property type="term" value="C:host cell"/>
    <property type="evidence" value="ECO:0007669"/>
    <property type="project" value="UniProtKB-SubCell"/>
</dbReference>
<dbReference type="EMBL" id="KZ302110">
    <property type="protein sequence ID" value="PFH47452.1"/>
    <property type="molecule type" value="Genomic_DNA"/>
</dbReference>
<evidence type="ECO:0000256" key="2">
    <source>
        <dbReference type="ARBA" id="ARBA00004613"/>
    </source>
</evidence>
<evidence type="ECO:0000313" key="5">
    <source>
        <dbReference type="EMBL" id="PFH47452.1"/>
    </source>
</evidence>
<dbReference type="GO" id="GO:0005576">
    <property type="term" value="C:extracellular region"/>
    <property type="evidence" value="ECO:0007669"/>
    <property type="project" value="UniProtKB-SubCell"/>
</dbReference>
<organism evidence="5 6">
    <name type="scientific">Amanita thiersii Skay4041</name>
    <dbReference type="NCBI Taxonomy" id="703135"/>
    <lineage>
        <taxon>Eukaryota</taxon>
        <taxon>Fungi</taxon>
        <taxon>Dikarya</taxon>
        <taxon>Basidiomycota</taxon>
        <taxon>Agaricomycotina</taxon>
        <taxon>Agaricomycetes</taxon>
        <taxon>Agaricomycetidae</taxon>
        <taxon>Agaricales</taxon>
        <taxon>Pluteineae</taxon>
        <taxon>Amanitaceae</taxon>
        <taxon>Amanita</taxon>
    </lineage>
</organism>
<evidence type="ECO:0000259" key="4">
    <source>
        <dbReference type="Pfam" id="PF20147"/>
    </source>
</evidence>
<feature type="domain" description="Crinkler effector protein N-terminal" evidence="4">
    <location>
        <begin position="7"/>
        <end position="101"/>
    </location>
</feature>
<keyword evidence="3" id="KW-0964">Secreted</keyword>
<comment type="subcellular location">
    <subcellularLocation>
        <location evidence="1">Host cell</location>
    </subcellularLocation>
    <subcellularLocation>
        <location evidence="2">Secreted</location>
    </subcellularLocation>
</comment>
<keyword evidence="6" id="KW-1185">Reference proteome</keyword>
<protein>
    <recommendedName>
        <fullName evidence="4">Crinkler effector protein N-terminal domain-containing protein</fullName>
    </recommendedName>
</protein>
<reference evidence="5 6" key="1">
    <citation type="submission" date="2014-02" db="EMBL/GenBank/DDBJ databases">
        <title>Transposable element dynamics among asymbiotic and ectomycorrhizal Amanita fungi.</title>
        <authorList>
            <consortium name="DOE Joint Genome Institute"/>
            <person name="Hess J."/>
            <person name="Skrede I."/>
            <person name="Wolfe B."/>
            <person name="LaButti K."/>
            <person name="Ohm R.A."/>
            <person name="Grigoriev I.V."/>
            <person name="Pringle A."/>
        </authorList>
    </citation>
    <scope>NUCLEOTIDE SEQUENCE [LARGE SCALE GENOMIC DNA]</scope>
    <source>
        <strain evidence="5 6">SKay4041</strain>
    </source>
</reference>
<proteinExistence type="predicted"/>
<dbReference type="Pfam" id="PF20147">
    <property type="entry name" value="Crinkler"/>
    <property type="match status" value="1"/>
</dbReference>
<accession>A0A2A9NIC4</accession>
<gene>
    <name evidence="5" type="ORF">AMATHDRAFT_6709</name>
</gene>
<name>A0A2A9NIC4_9AGAR</name>